<evidence type="ECO:0000256" key="2">
    <source>
        <dbReference type="ARBA" id="ARBA00022737"/>
    </source>
</evidence>
<dbReference type="AlphaFoldDB" id="A0AAW0ZUN2"/>
<keyword evidence="2" id="KW-0677">Repeat</keyword>
<keyword evidence="4" id="KW-1185">Reference proteome</keyword>
<dbReference type="PANTHER" id="PTHR15454">
    <property type="entry name" value="NISCHARIN RELATED"/>
    <property type="match status" value="1"/>
</dbReference>
<protein>
    <recommendedName>
        <fullName evidence="5">Leucine-rich repeat-containing protein 23</fullName>
    </recommendedName>
</protein>
<dbReference type="PANTHER" id="PTHR15454:SF56">
    <property type="entry name" value="PROTEIN PHOSPHATASE 1 REGULATORY SUBUNIT 7-RELATED"/>
    <property type="match status" value="1"/>
</dbReference>
<dbReference type="EMBL" id="JAWNGG020000115">
    <property type="protein sequence ID" value="KAK9301307.1"/>
    <property type="molecule type" value="Genomic_DNA"/>
</dbReference>
<comment type="caution">
    <text evidence="3">The sequence shown here is derived from an EMBL/GenBank/DDBJ whole genome shotgun (WGS) entry which is preliminary data.</text>
</comment>
<dbReference type="SMART" id="SM00365">
    <property type="entry name" value="LRR_SD22"/>
    <property type="match status" value="4"/>
</dbReference>
<dbReference type="InterPro" id="IPR032675">
    <property type="entry name" value="LRR_dom_sf"/>
</dbReference>
<gene>
    <name evidence="3" type="ORF">QLX08_006365</name>
</gene>
<dbReference type="GO" id="GO:0005737">
    <property type="term" value="C:cytoplasm"/>
    <property type="evidence" value="ECO:0007669"/>
    <property type="project" value="TreeGrafter"/>
</dbReference>
<dbReference type="Proteomes" id="UP001432146">
    <property type="component" value="Unassembled WGS sequence"/>
</dbReference>
<evidence type="ECO:0008006" key="5">
    <source>
        <dbReference type="Google" id="ProtNLM"/>
    </source>
</evidence>
<evidence type="ECO:0000313" key="3">
    <source>
        <dbReference type="EMBL" id="KAK9301307.1"/>
    </source>
</evidence>
<dbReference type="Gene3D" id="3.80.10.10">
    <property type="entry name" value="Ribonuclease Inhibitor"/>
    <property type="match status" value="2"/>
</dbReference>
<keyword evidence="1" id="KW-0433">Leucine-rich repeat</keyword>
<reference evidence="3 4" key="1">
    <citation type="submission" date="2024-05" db="EMBL/GenBank/DDBJ databases">
        <title>The nuclear and mitochondrial genome assemblies of Tetragonisca angustula (Apidae: Meliponini), a tiny yet remarkable pollinator in the Neotropics.</title>
        <authorList>
            <person name="Ferrari R."/>
            <person name="Ricardo P.C."/>
            <person name="Dias F.C."/>
            <person name="Araujo N.S."/>
            <person name="Soares D.O."/>
            <person name="Zhou Q.-S."/>
            <person name="Zhu C.-D."/>
            <person name="Coutinho L."/>
            <person name="Airas M.C."/>
            <person name="Batista T.M."/>
        </authorList>
    </citation>
    <scope>NUCLEOTIDE SEQUENCE [LARGE SCALE GENOMIC DNA]</scope>
    <source>
        <strain evidence="3">ASF017062</strain>
        <tissue evidence="3">Abdomen</tissue>
    </source>
</reference>
<organism evidence="3 4">
    <name type="scientific">Tetragonisca angustula</name>
    <dbReference type="NCBI Taxonomy" id="166442"/>
    <lineage>
        <taxon>Eukaryota</taxon>
        <taxon>Metazoa</taxon>
        <taxon>Ecdysozoa</taxon>
        <taxon>Arthropoda</taxon>
        <taxon>Hexapoda</taxon>
        <taxon>Insecta</taxon>
        <taxon>Pterygota</taxon>
        <taxon>Neoptera</taxon>
        <taxon>Endopterygota</taxon>
        <taxon>Hymenoptera</taxon>
        <taxon>Apocrita</taxon>
        <taxon>Aculeata</taxon>
        <taxon>Apoidea</taxon>
        <taxon>Anthophila</taxon>
        <taxon>Apidae</taxon>
        <taxon>Tetragonisca</taxon>
    </lineage>
</organism>
<sequence>MDTEEQENRRYEEVAGEIDRYSAPTSLSVLEDGTRALTQAEAGECLHTLGKCDTGLGYAYLGLNASNKGLTDITVIPTFRHVLYVNVSGNRLTTEALGVLSSMKYLLMLQADRNRVSSAELDPMPYLQILTLNENKLRSTLGISHKLLECLELNHNNIEEVTLSPYDLENLKILELRGNVLTTTNGIFFPRLTRLYLAANQIERVEGLEILVNLQVLHLRSNKISSLDGFDSRCARLSYLNLRNNEITRISELEKLNCLPALETLIILENPATTDREVEEESAYRHVVLAMLPNLTRIDKDPVLHKERKQAKELRKQMLRDGTTFVDLDVNFSSAR</sequence>
<name>A0AAW0ZUN2_9HYME</name>
<dbReference type="PROSITE" id="PS51450">
    <property type="entry name" value="LRR"/>
    <property type="match status" value="3"/>
</dbReference>
<evidence type="ECO:0000313" key="4">
    <source>
        <dbReference type="Proteomes" id="UP001432146"/>
    </source>
</evidence>
<evidence type="ECO:0000256" key="1">
    <source>
        <dbReference type="ARBA" id="ARBA00022614"/>
    </source>
</evidence>
<dbReference type="Pfam" id="PF14580">
    <property type="entry name" value="LRR_9"/>
    <property type="match status" value="1"/>
</dbReference>
<proteinExistence type="predicted"/>
<dbReference type="SUPFAM" id="SSF52058">
    <property type="entry name" value="L domain-like"/>
    <property type="match status" value="1"/>
</dbReference>
<dbReference type="InterPro" id="IPR001611">
    <property type="entry name" value="Leu-rich_rpt"/>
</dbReference>
<accession>A0AAW0ZUN2</accession>